<dbReference type="EnsemblPlants" id="OB10G15460.1">
    <property type="protein sequence ID" value="OB10G15460.1"/>
    <property type="gene ID" value="OB10G15460"/>
</dbReference>
<dbReference type="HOGENOM" id="CLU_2708738_0_0_1"/>
<keyword evidence="2" id="KW-1185">Reference proteome</keyword>
<organism evidence="1">
    <name type="scientific">Oryza brachyantha</name>
    <name type="common">malo sina</name>
    <dbReference type="NCBI Taxonomy" id="4533"/>
    <lineage>
        <taxon>Eukaryota</taxon>
        <taxon>Viridiplantae</taxon>
        <taxon>Streptophyta</taxon>
        <taxon>Embryophyta</taxon>
        <taxon>Tracheophyta</taxon>
        <taxon>Spermatophyta</taxon>
        <taxon>Magnoliopsida</taxon>
        <taxon>Liliopsida</taxon>
        <taxon>Poales</taxon>
        <taxon>Poaceae</taxon>
        <taxon>BOP clade</taxon>
        <taxon>Oryzoideae</taxon>
        <taxon>Oryzeae</taxon>
        <taxon>Oryzinae</taxon>
        <taxon>Oryza</taxon>
    </lineage>
</organism>
<dbReference type="Gramene" id="OB10G15460.1">
    <property type="protein sequence ID" value="OB10G15460.1"/>
    <property type="gene ID" value="OB10G15460"/>
</dbReference>
<name>J3N1Z8_ORYBR</name>
<evidence type="ECO:0000313" key="1">
    <source>
        <dbReference type="EnsemblPlants" id="OB10G15460.1"/>
    </source>
</evidence>
<proteinExistence type="predicted"/>
<accession>J3N1Z8</accession>
<reference evidence="1" key="1">
    <citation type="journal article" date="2013" name="Nat. Commun.">
        <title>Whole-genome sequencing of Oryza brachyantha reveals mechanisms underlying Oryza genome evolution.</title>
        <authorList>
            <person name="Chen J."/>
            <person name="Huang Q."/>
            <person name="Gao D."/>
            <person name="Wang J."/>
            <person name="Lang Y."/>
            <person name="Liu T."/>
            <person name="Li B."/>
            <person name="Bai Z."/>
            <person name="Luis Goicoechea J."/>
            <person name="Liang C."/>
            <person name="Chen C."/>
            <person name="Zhang W."/>
            <person name="Sun S."/>
            <person name="Liao Y."/>
            <person name="Zhang X."/>
            <person name="Yang L."/>
            <person name="Song C."/>
            <person name="Wang M."/>
            <person name="Shi J."/>
            <person name="Liu G."/>
            <person name="Liu J."/>
            <person name="Zhou H."/>
            <person name="Zhou W."/>
            <person name="Yu Q."/>
            <person name="An N."/>
            <person name="Chen Y."/>
            <person name="Cai Q."/>
            <person name="Wang B."/>
            <person name="Liu B."/>
            <person name="Min J."/>
            <person name="Huang Y."/>
            <person name="Wu H."/>
            <person name="Li Z."/>
            <person name="Zhang Y."/>
            <person name="Yin Y."/>
            <person name="Song W."/>
            <person name="Jiang J."/>
            <person name="Jackson S.A."/>
            <person name="Wing R.A."/>
            <person name="Wang J."/>
            <person name="Chen M."/>
        </authorList>
    </citation>
    <scope>NUCLEOTIDE SEQUENCE [LARGE SCALE GENOMIC DNA]</scope>
    <source>
        <strain evidence="1">cv. IRGC 101232</strain>
    </source>
</reference>
<sequence>MAANRAFGRQQDHPDLKINGKAAARTTTMHLQFSAQKHDTVHRQKQRCGDINQPTSKHYIKQPMVSMSAINMY</sequence>
<dbReference type="Proteomes" id="UP000006038">
    <property type="component" value="Chromosome 10"/>
</dbReference>
<evidence type="ECO:0000313" key="2">
    <source>
        <dbReference type="Proteomes" id="UP000006038"/>
    </source>
</evidence>
<dbReference type="AlphaFoldDB" id="J3N1Z8"/>
<protein>
    <submittedName>
        <fullName evidence="1">Uncharacterized protein</fullName>
    </submittedName>
</protein>
<reference evidence="1" key="2">
    <citation type="submission" date="2013-04" db="UniProtKB">
        <authorList>
            <consortium name="EnsemblPlants"/>
        </authorList>
    </citation>
    <scope>IDENTIFICATION</scope>
</reference>